<reference evidence="7" key="1">
    <citation type="journal article" date="2020" name="Stud. Mycol.">
        <title>101 Dothideomycetes genomes: a test case for predicting lifestyles and emergence of pathogens.</title>
        <authorList>
            <person name="Haridas S."/>
            <person name="Albert R."/>
            <person name="Binder M."/>
            <person name="Bloem J."/>
            <person name="Labutti K."/>
            <person name="Salamov A."/>
            <person name="Andreopoulos B."/>
            <person name="Baker S."/>
            <person name="Barry K."/>
            <person name="Bills G."/>
            <person name="Bluhm B."/>
            <person name="Cannon C."/>
            <person name="Castanera R."/>
            <person name="Culley D."/>
            <person name="Daum C."/>
            <person name="Ezra D."/>
            <person name="Gonzalez J."/>
            <person name="Henrissat B."/>
            <person name="Kuo A."/>
            <person name="Liang C."/>
            <person name="Lipzen A."/>
            <person name="Lutzoni F."/>
            <person name="Magnuson J."/>
            <person name="Mondo S."/>
            <person name="Nolan M."/>
            <person name="Ohm R."/>
            <person name="Pangilinan J."/>
            <person name="Park H.-J."/>
            <person name="Ramirez L."/>
            <person name="Alfaro M."/>
            <person name="Sun H."/>
            <person name="Tritt A."/>
            <person name="Yoshinaga Y."/>
            <person name="Zwiers L.-H."/>
            <person name="Turgeon B."/>
            <person name="Goodwin S."/>
            <person name="Spatafora J."/>
            <person name="Crous P."/>
            <person name="Grigoriev I."/>
        </authorList>
    </citation>
    <scope>NUCLEOTIDE SEQUENCE</scope>
    <source>
        <strain evidence="7">CBS 207.26</strain>
    </source>
</reference>
<organism evidence="7 8">
    <name type="scientific">Zopfia rhizophila CBS 207.26</name>
    <dbReference type="NCBI Taxonomy" id="1314779"/>
    <lineage>
        <taxon>Eukaryota</taxon>
        <taxon>Fungi</taxon>
        <taxon>Dikarya</taxon>
        <taxon>Ascomycota</taxon>
        <taxon>Pezizomycotina</taxon>
        <taxon>Dothideomycetes</taxon>
        <taxon>Dothideomycetes incertae sedis</taxon>
        <taxon>Zopfiaceae</taxon>
        <taxon>Zopfia</taxon>
    </lineage>
</organism>
<name>A0A6A6EE49_9PEZI</name>
<evidence type="ECO:0000256" key="4">
    <source>
        <dbReference type="ARBA" id="ARBA00023242"/>
    </source>
</evidence>
<feature type="region of interest" description="Disordered" evidence="5">
    <location>
        <begin position="1"/>
        <end position="31"/>
    </location>
</feature>
<dbReference type="GO" id="GO:0005634">
    <property type="term" value="C:nucleus"/>
    <property type="evidence" value="ECO:0007669"/>
    <property type="project" value="TreeGrafter"/>
</dbReference>
<dbReference type="SUPFAM" id="SSF57701">
    <property type="entry name" value="Zn2/Cys6 DNA-binding domain"/>
    <property type="match status" value="1"/>
</dbReference>
<feature type="domain" description="Zn(2)-C6 fungal-type" evidence="6">
    <location>
        <begin position="39"/>
        <end position="68"/>
    </location>
</feature>
<dbReference type="CDD" id="cd14724">
    <property type="entry name" value="ZIP_Gal4-like_1"/>
    <property type="match status" value="1"/>
</dbReference>
<keyword evidence="1" id="KW-0479">Metal-binding</keyword>
<dbReference type="PROSITE" id="PS50048">
    <property type="entry name" value="ZN2_CY6_FUNGAL_2"/>
    <property type="match status" value="1"/>
</dbReference>
<evidence type="ECO:0000313" key="8">
    <source>
        <dbReference type="Proteomes" id="UP000800200"/>
    </source>
</evidence>
<dbReference type="SMART" id="SM00066">
    <property type="entry name" value="GAL4"/>
    <property type="match status" value="1"/>
</dbReference>
<dbReference type="GO" id="GO:0000978">
    <property type="term" value="F:RNA polymerase II cis-regulatory region sequence-specific DNA binding"/>
    <property type="evidence" value="ECO:0007669"/>
    <property type="project" value="TreeGrafter"/>
</dbReference>
<feature type="compositionally biased region" description="Polar residues" evidence="5">
    <location>
        <begin position="100"/>
        <end position="109"/>
    </location>
</feature>
<dbReference type="PANTHER" id="PTHR47424:SF12">
    <property type="entry name" value="TRANSCRIPTION FACTOR ASQA"/>
    <property type="match status" value="1"/>
</dbReference>
<keyword evidence="3" id="KW-0804">Transcription</keyword>
<evidence type="ECO:0000256" key="5">
    <source>
        <dbReference type="SAM" id="MobiDB-lite"/>
    </source>
</evidence>
<dbReference type="GO" id="GO:0006351">
    <property type="term" value="P:DNA-templated transcription"/>
    <property type="evidence" value="ECO:0007669"/>
    <property type="project" value="InterPro"/>
</dbReference>
<dbReference type="GO" id="GO:0000981">
    <property type="term" value="F:DNA-binding transcription factor activity, RNA polymerase II-specific"/>
    <property type="evidence" value="ECO:0007669"/>
    <property type="project" value="InterPro"/>
</dbReference>
<dbReference type="Gene3D" id="4.10.240.10">
    <property type="entry name" value="Zn(2)-C6 fungal-type DNA-binding domain"/>
    <property type="match status" value="1"/>
</dbReference>
<dbReference type="GO" id="GO:0000435">
    <property type="term" value="P:positive regulation of transcription from RNA polymerase II promoter by galactose"/>
    <property type="evidence" value="ECO:0007669"/>
    <property type="project" value="TreeGrafter"/>
</dbReference>
<dbReference type="CDD" id="cd00067">
    <property type="entry name" value="GAL4"/>
    <property type="match status" value="1"/>
</dbReference>
<dbReference type="InterPro" id="IPR051127">
    <property type="entry name" value="Fungal_SecMet_Regulators"/>
</dbReference>
<dbReference type="SMART" id="SM00906">
    <property type="entry name" value="Fungal_trans"/>
    <property type="match status" value="1"/>
</dbReference>
<dbReference type="InterPro" id="IPR001138">
    <property type="entry name" value="Zn2Cys6_DnaBD"/>
</dbReference>
<dbReference type="Proteomes" id="UP000800200">
    <property type="component" value="Unassembled WGS sequence"/>
</dbReference>
<dbReference type="Pfam" id="PF00172">
    <property type="entry name" value="Zn_clus"/>
    <property type="match status" value="1"/>
</dbReference>
<dbReference type="Pfam" id="PF04082">
    <property type="entry name" value="Fungal_trans"/>
    <property type="match status" value="1"/>
</dbReference>
<protein>
    <recommendedName>
        <fullName evidence="6">Zn(2)-C6 fungal-type domain-containing protein</fullName>
    </recommendedName>
</protein>
<proteinExistence type="predicted"/>
<feature type="compositionally biased region" description="Polar residues" evidence="5">
    <location>
        <begin position="1"/>
        <end position="29"/>
    </location>
</feature>
<keyword evidence="8" id="KW-1185">Reference proteome</keyword>
<evidence type="ECO:0000259" key="6">
    <source>
        <dbReference type="PROSITE" id="PS50048"/>
    </source>
</evidence>
<feature type="region of interest" description="Disordered" evidence="5">
    <location>
        <begin position="97"/>
        <end position="127"/>
    </location>
</feature>
<accession>A0A6A6EE49</accession>
<dbReference type="CDD" id="cd12148">
    <property type="entry name" value="fungal_TF_MHR"/>
    <property type="match status" value="1"/>
</dbReference>
<evidence type="ECO:0000256" key="2">
    <source>
        <dbReference type="ARBA" id="ARBA00023015"/>
    </source>
</evidence>
<dbReference type="PROSITE" id="PS00463">
    <property type="entry name" value="ZN2_CY6_FUNGAL_1"/>
    <property type="match status" value="1"/>
</dbReference>
<gene>
    <name evidence="7" type="ORF">K469DRAFT_624436</name>
</gene>
<dbReference type="InterPro" id="IPR007219">
    <property type="entry name" value="XnlR_reg_dom"/>
</dbReference>
<dbReference type="OrthoDB" id="2283488at2759"/>
<dbReference type="GO" id="GO:0008270">
    <property type="term" value="F:zinc ion binding"/>
    <property type="evidence" value="ECO:0007669"/>
    <property type="project" value="InterPro"/>
</dbReference>
<sequence>MFSTFPSISECSSHQKVPQTGEQAPTQSPRPKRHQVARACVWCRTYRIKCDAGFPCRNCRIKGRSCSVNKGKDEVRTFPLALKEIERLKERIKELEAQLKENSGGSQTNVRDDPAPSIKPNSLPVNLDPLREHGGNKRYYNWDSIYTQTARSNQQCYGSSSSFYFVGQMASYLDMALQQRHSEHYIQPDSASRCFSSPISVEMNDPSCNHIQSYHTTIEDSLSRSKEEYFLKLFWQSYHCIYPVLDETEFTAHHKSLWETFGTTRKPSALVDIVLAICMQYGAALVPPSHASPDFEDSDNSDATVAGRSFYRSCQSLITDELEGLSTTTVQCHLFSVVWLSNASFHNMAHSVLAMGIRTGIILGLHLEPPEDMNHPQKEFRKRLWWALYALEMKMAMELGRPLAVNISQVTCSIPEDKSEDGPLSAPNSSLPCSNALHVTSFNVQYVKLILATRAIYITFYHKCADILGANGQKSLYQDSEGLEACAEFLLYKAGYLQTWLQQVPNVLKTKRKHSGEPYSTNRSPLDICPASPFWISRQRLFLELLYHNLSMCLYRPFISFTRAPSSCTPLTEGHAISCVNHAITITLIIHQMLTETDFLNGWHEAFHWQWNATLSLIGYILAYPVGTSTPSARKAVSTAIAVFELLSNNFASATSAVIIARDLSAKVDLLIKRFSNSLTIEDSCSPFSLPSSFPSFNEMQDGTGTLDSETMNSSILSRLTDGESAVSQNNLTASSGFAFAFDSLSGLEDIVTDAGNIFDLLDFGGIEDISSETQVQFANWKRRGESC</sequence>
<dbReference type="EMBL" id="ML994619">
    <property type="protein sequence ID" value="KAF2190014.1"/>
    <property type="molecule type" value="Genomic_DNA"/>
</dbReference>
<dbReference type="AlphaFoldDB" id="A0A6A6EE49"/>
<dbReference type="InterPro" id="IPR036864">
    <property type="entry name" value="Zn2-C6_fun-type_DNA-bd_sf"/>
</dbReference>
<dbReference type="PANTHER" id="PTHR47424">
    <property type="entry name" value="REGULATORY PROTEIN GAL4"/>
    <property type="match status" value="1"/>
</dbReference>
<evidence type="ECO:0000256" key="1">
    <source>
        <dbReference type="ARBA" id="ARBA00022723"/>
    </source>
</evidence>
<keyword evidence="2" id="KW-0805">Transcription regulation</keyword>
<keyword evidence="4" id="KW-0539">Nucleus</keyword>
<evidence type="ECO:0000256" key="3">
    <source>
        <dbReference type="ARBA" id="ARBA00023163"/>
    </source>
</evidence>
<evidence type="ECO:0000313" key="7">
    <source>
        <dbReference type="EMBL" id="KAF2190014.1"/>
    </source>
</evidence>